<dbReference type="PANTHER" id="PTHR22916:SF3">
    <property type="entry name" value="UDP-GLCNAC:BETAGAL BETA-1,3-N-ACETYLGLUCOSAMINYLTRANSFERASE-LIKE PROTEIN 1"/>
    <property type="match status" value="1"/>
</dbReference>
<dbReference type="Gene3D" id="3.90.550.10">
    <property type="entry name" value="Spore Coat Polysaccharide Biosynthesis Protein SpsA, Chain A"/>
    <property type="match status" value="1"/>
</dbReference>
<accession>A0A6H0FR05</accession>
<name>A0A6H0FR05_ACIPI</name>
<dbReference type="InterPro" id="IPR001173">
    <property type="entry name" value="Glyco_trans_2-like"/>
</dbReference>
<dbReference type="InterPro" id="IPR029044">
    <property type="entry name" value="Nucleotide-diphossugar_trans"/>
</dbReference>
<sequence length="279" mass="32973">MQPLVSIVIPCYNHEVYIQDSIRSIIDQTYLNIELIIIDDGSKDGSVDKIKDILPECDRRFTRVYFNTRSNKGLCRTLNEALSLCQGKYVSMIASDDMMLPTKTQLQVEYLEAHKEVNGVFAAIELIDSQSKVLEQRISTHSEYSFDEILLNLHDLPTLTQMFHLNDLIEVGGYDENMKIEDWYMLLKLTKQGKVLKYIPQVVCRYRIHDESFSQNGLQMAVEMMKVIQPYRKEKRFLDIEFKINRLILKYNYKPKGIFIYYPVKYITYIKYWLKKFLI</sequence>
<dbReference type="EMBL" id="CP049806">
    <property type="protein sequence ID" value="QIT16752.1"/>
    <property type="molecule type" value="Genomic_DNA"/>
</dbReference>
<dbReference type="Pfam" id="PF00535">
    <property type="entry name" value="Glycos_transf_2"/>
    <property type="match status" value="1"/>
</dbReference>
<dbReference type="GO" id="GO:0016758">
    <property type="term" value="F:hexosyltransferase activity"/>
    <property type="evidence" value="ECO:0007669"/>
    <property type="project" value="UniProtKB-ARBA"/>
</dbReference>
<protein>
    <submittedName>
        <fullName evidence="2">Glycosyltransferase</fullName>
    </submittedName>
</protein>
<evidence type="ECO:0000313" key="3">
    <source>
        <dbReference type="Proteomes" id="UP000501692"/>
    </source>
</evidence>
<evidence type="ECO:0000313" key="2">
    <source>
        <dbReference type="EMBL" id="QIT16752.1"/>
    </source>
</evidence>
<feature type="domain" description="Glycosyltransferase 2-like" evidence="1">
    <location>
        <begin position="6"/>
        <end position="125"/>
    </location>
</feature>
<proteinExistence type="predicted"/>
<gene>
    <name evidence="2" type="ORF">G8E09_02940</name>
</gene>
<organism evidence="2 3">
    <name type="scientific">Acinetobacter pittii</name>
    <name type="common">Acinetobacter genomosp. 3</name>
    <dbReference type="NCBI Taxonomy" id="48296"/>
    <lineage>
        <taxon>Bacteria</taxon>
        <taxon>Pseudomonadati</taxon>
        <taxon>Pseudomonadota</taxon>
        <taxon>Gammaproteobacteria</taxon>
        <taxon>Moraxellales</taxon>
        <taxon>Moraxellaceae</taxon>
        <taxon>Acinetobacter</taxon>
        <taxon>Acinetobacter calcoaceticus/baumannii complex</taxon>
    </lineage>
</organism>
<evidence type="ECO:0000259" key="1">
    <source>
        <dbReference type="Pfam" id="PF00535"/>
    </source>
</evidence>
<dbReference type="PANTHER" id="PTHR22916">
    <property type="entry name" value="GLYCOSYLTRANSFERASE"/>
    <property type="match status" value="1"/>
</dbReference>
<dbReference type="RefSeq" id="WP_068930972.1">
    <property type="nucleotide sequence ID" value="NZ_CP049806.1"/>
</dbReference>
<dbReference type="SUPFAM" id="SSF53448">
    <property type="entry name" value="Nucleotide-diphospho-sugar transferases"/>
    <property type="match status" value="1"/>
</dbReference>
<dbReference type="Proteomes" id="UP000501692">
    <property type="component" value="Chromosome"/>
</dbReference>
<reference evidence="2 3" key="1">
    <citation type="submission" date="2020-03" db="EMBL/GenBank/DDBJ databases">
        <authorList>
            <person name="Zhang L."/>
            <person name="Han X."/>
            <person name="Chen Y."/>
            <person name="Yu Y."/>
        </authorList>
    </citation>
    <scope>NUCLEOTIDE SEQUENCE [LARGE SCALE GENOMIC DNA]</scope>
    <source>
        <strain evidence="2 3">A1254</strain>
    </source>
</reference>
<dbReference type="AlphaFoldDB" id="A0A6H0FR05"/>
<keyword evidence="2" id="KW-0808">Transferase</keyword>